<dbReference type="STRING" id="1176587.A8C56_15785"/>
<dbReference type="AlphaFoldDB" id="A0A1A9I5A3"/>
<reference evidence="2 3" key="1">
    <citation type="submission" date="2016-05" db="EMBL/GenBank/DDBJ databases">
        <title>Niabella ginsenosidivorans BS26 whole genome sequencing.</title>
        <authorList>
            <person name="Im W.T."/>
            <person name="Siddiqi M.Z."/>
        </authorList>
    </citation>
    <scope>NUCLEOTIDE SEQUENCE [LARGE SCALE GENOMIC DNA]</scope>
    <source>
        <strain evidence="2 3">BS26</strain>
    </source>
</reference>
<gene>
    <name evidence="2" type="ORF">A8C56_15785</name>
</gene>
<proteinExistence type="predicted"/>
<keyword evidence="1" id="KW-1133">Transmembrane helix</keyword>
<evidence type="ECO:0000256" key="1">
    <source>
        <dbReference type="SAM" id="Phobius"/>
    </source>
</evidence>
<evidence type="ECO:0000313" key="3">
    <source>
        <dbReference type="Proteomes" id="UP000077667"/>
    </source>
</evidence>
<organism evidence="2 3">
    <name type="scientific">Niabella ginsenosidivorans</name>
    <dbReference type="NCBI Taxonomy" id="1176587"/>
    <lineage>
        <taxon>Bacteria</taxon>
        <taxon>Pseudomonadati</taxon>
        <taxon>Bacteroidota</taxon>
        <taxon>Chitinophagia</taxon>
        <taxon>Chitinophagales</taxon>
        <taxon>Chitinophagaceae</taxon>
        <taxon>Niabella</taxon>
    </lineage>
</organism>
<evidence type="ECO:0000313" key="2">
    <source>
        <dbReference type="EMBL" id="ANH82229.1"/>
    </source>
</evidence>
<accession>A0A1A9I5A3</accession>
<dbReference type="Proteomes" id="UP000077667">
    <property type="component" value="Chromosome"/>
</dbReference>
<dbReference type="KEGG" id="nia:A8C56_15785"/>
<name>A0A1A9I5A3_9BACT</name>
<keyword evidence="1" id="KW-0472">Membrane</keyword>
<sequence>MADKNKFQKRLCRNPAWPLKKNNHPPRRAKQKNIGMKKCKFIINSILVLAAVATFLPGCKKLLGLSLQKNYDYHKQTIDPNINMTAKEFLLSRADGTPDAPTDTVFRWMKKGLDYCGFDLSEYEKPGRTFIFLHNDAVRGFNTSGVMDKGLFFTFQILDHDDNGNPIINPATGLPQTHPATKWEDYSRETVKNFFLYLIGEGVFNYYDLNAENKTIQSILPSNSKATKESMLGYWDPKLPGFNVAGGNGFDPEGKFTLHIQNNADIAPIVFNDRTSSRSIGYIATNGVVHVYGAALYPSR</sequence>
<keyword evidence="3" id="KW-1185">Reference proteome</keyword>
<dbReference type="EMBL" id="CP015772">
    <property type="protein sequence ID" value="ANH82229.1"/>
    <property type="molecule type" value="Genomic_DNA"/>
</dbReference>
<feature type="transmembrane region" description="Helical" evidence="1">
    <location>
        <begin position="41"/>
        <end position="58"/>
    </location>
</feature>
<protein>
    <submittedName>
        <fullName evidence="2">Uncharacterized protein</fullName>
    </submittedName>
</protein>
<keyword evidence="1" id="KW-0812">Transmembrane</keyword>